<evidence type="ECO:0000256" key="7">
    <source>
        <dbReference type="ARBA" id="ARBA00047899"/>
    </source>
</evidence>
<keyword evidence="6" id="KW-0067">ATP-binding</keyword>
<dbReference type="PROSITE" id="PS50011">
    <property type="entry name" value="PROTEIN_KINASE_DOM"/>
    <property type="match status" value="1"/>
</dbReference>
<keyword evidence="11" id="KW-1185">Reference proteome</keyword>
<dbReference type="InterPro" id="IPR000719">
    <property type="entry name" value="Prot_kinase_dom"/>
</dbReference>
<gene>
    <name evidence="10" type="ORF">ES332_D10G188500v1</name>
</gene>
<dbReference type="GO" id="GO:0005524">
    <property type="term" value="F:ATP binding"/>
    <property type="evidence" value="ECO:0007669"/>
    <property type="project" value="UniProtKB-KW"/>
</dbReference>
<sequence length="239" mass="27328">MFSVSCLQGKLKNGQEIVVKRLSKHSSQGELEFRNEILLIAKLEHRNLVSLLGFFLEGTERILVYGYVSNGSLDQFIFGIFYLHEHSRLKIIQRDLKASNVLLDEEMNPKITDIGVARLFSMNQIQGNTHRTVGTYGYIAPEYAVHRQFSVKCDVFSFGVLLLETVIGKRNSWMNDSGELEHLPSYAWKNWKEGTSEKLINPTLRNSSNLEEKIIRCIHIGLLCVQELAAKGLPWLQLF</sequence>
<reference evidence="10 11" key="1">
    <citation type="submission" date="2019-07" db="EMBL/GenBank/DDBJ databases">
        <title>WGS assembly of Gossypium tomentosum.</title>
        <authorList>
            <person name="Chen Z.J."/>
            <person name="Sreedasyam A."/>
            <person name="Ando A."/>
            <person name="Song Q."/>
            <person name="De L."/>
            <person name="Hulse-Kemp A."/>
            <person name="Ding M."/>
            <person name="Ye W."/>
            <person name="Kirkbride R."/>
            <person name="Jenkins J."/>
            <person name="Plott C."/>
            <person name="Lovell J."/>
            <person name="Lin Y.-M."/>
            <person name="Vaughn R."/>
            <person name="Liu B."/>
            <person name="Li W."/>
            <person name="Simpson S."/>
            <person name="Scheffler B."/>
            <person name="Saski C."/>
            <person name="Grover C."/>
            <person name="Hu G."/>
            <person name="Conover J."/>
            <person name="Carlson J."/>
            <person name="Shu S."/>
            <person name="Boston L."/>
            <person name="Williams M."/>
            <person name="Peterson D."/>
            <person name="Mcgee K."/>
            <person name="Jones D."/>
            <person name="Wendel J."/>
            <person name="Stelly D."/>
            <person name="Grimwood J."/>
            <person name="Schmutz J."/>
        </authorList>
    </citation>
    <scope>NUCLEOTIDE SEQUENCE [LARGE SCALE GENOMIC DNA]</scope>
    <source>
        <strain evidence="10">7179.01</strain>
    </source>
</reference>
<feature type="domain" description="Protein kinase" evidence="9">
    <location>
        <begin position="1"/>
        <end position="239"/>
    </location>
</feature>
<comment type="catalytic activity">
    <reaction evidence="7">
        <text>L-threonyl-[protein] + ATP = O-phospho-L-threonyl-[protein] + ADP + H(+)</text>
        <dbReference type="Rhea" id="RHEA:46608"/>
        <dbReference type="Rhea" id="RHEA-COMP:11060"/>
        <dbReference type="Rhea" id="RHEA-COMP:11605"/>
        <dbReference type="ChEBI" id="CHEBI:15378"/>
        <dbReference type="ChEBI" id="CHEBI:30013"/>
        <dbReference type="ChEBI" id="CHEBI:30616"/>
        <dbReference type="ChEBI" id="CHEBI:61977"/>
        <dbReference type="ChEBI" id="CHEBI:456216"/>
        <dbReference type="EC" id="2.7.11.1"/>
    </reaction>
</comment>
<keyword evidence="4" id="KW-0547">Nucleotide-binding</keyword>
<evidence type="ECO:0000259" key="9">
    <source>
        <dbReference type="PROSITE" id="PS50011"/>
    </source>
</evidence>
<dbReference type="PANTHER" id="PTHR27002:SF1080">
    <property type="entry name" value="CYSTEINE-RICH RECEPTOR-LIKE PROTEIN KINASE 29"/>
    <property type="match status" value="1"/>
</dbReference>
<name>A0A5D2J6R5_GOSTO</name>
<evidence type="ECO:0000256" key="1">
    <source>
        <dbReference type="ARBA" id="ARBA00012513"/>
    </source>
</evidence>
<dbReference type="AlphaFoldDB" id="A0A5D2J6R5"/>
<dbReference type="FunFam" id="1.10.510.10:FF:001023">
    <property type="entry name" value="Os07g0541700 protein"/>
    <property type="match status" value="1"/>
</dbReference>
<keyword evidence="3" id="KW-0808">Transferase</keyword>
<accession>A0A5D2J6R5</accession>
<protein>
    <recommendedName>
        <fullName evidence="1">non-specific serine/threonine protein kinase</fullName>
        <ecNumber evidence="1">2.7.11.1</ecNumber>
    </recommendedName>
</protein>
<organism evidence="10 11">
    <name type="scientific">Gossypium tomentosum</name>
    <name type="common">Hawaiian cotton</name>
    <name type="synonym">Gossypium sandvicense</name>
    <dbReference type="NCBI Taxonomy" id="34277"/>
    <lineage>
        <taxon>Eukaryota</taxon>
        <taxon>Viridiplantae</taxon>
        <taxon>Streptophyta</taxon>
        <taxon>Embryophyta</taxon>
        <taxon>Tracheophyta</taxon>
        <taxon>Spermatophyta</taxon>
        <taxon>Magnoliopsida</taxon>
        <taxon>eudicotyledons</taxon>
        <taxon>Gunneridae</taxon>
        <taxon>Pentapetalae</taxon>
        <taxon>rosids</taxon>
        <taxon>malvids</taxon>
        <taxon>Malvales</taxon>
        <taxon>Malvaceae</taxon>
        <taxon>Malvoideae</taxon>
        <taxon>Gossypium</taxon>
    </lineage>
</organism>
<dbReference type="InterPro" id="IPR011009">
    <property type="entry name" value="Kinase-like_dom_sf"/>
</dbReference>
<evidence type="ECO:0000256" key="6">
    <source>
        <dbReference type="ARBA" id="ARBA00022840"/>
    </source>
</evidence>
<dbReference type="SMART" id="SM00220">
    <property type="entry name" value="S_TKc"/>
    <property type="match status" value="1"/>
</dbReference>
<keyword evidence="5" id="KW-0418">Kinase</keyword>
<dbReference type="Gene3D" id="3.30.200.20">
    <property type="entry name" value="Phosphorylase Kinase, domain 1"/>
    <property type="match status" value="1"/>
</dbReference>
<dbReference type="Pfam" id="PF00069">
    <property type="entry name" value="Pkinase"/>
    <property type="match status" value="1"/>
</dbReference>
<dbReference type="GO" id="GO:0005886">
    <property type="term" value="C:plasma membrane"/>
    <property type="evidence" value="ECO:0007669"/>
    <property type="project" value="TreeGrafter"/>
</dbReference>
<evidence type="ECO:0000256" key="3">
    <source>
        <dbReference type="ARBA" id="ARBA00022679"/>
    </source>
</evidence>
<proteinExistence type="predicted"/>
<evidence type="ECO:0000313" key="10">
    <source>
        <dbReference type="EMBL" id="TYH50192.1"/>
    </source>
</evidence>
<evidence type="ECO:0000256" key="4">
    <source>
        <dbReference type="ARBA" id="ARBA00022741"/>
    </source>
</evidence>
<dbReference type="EMBL" id="CM017632">
    <property type="protein sequence ID" value="TYH50192.1"/>
    <property type="molecule type" value="Genomic_DNA"/>
</dbReference>
<dbReference type="EC" id="2.7.11.1" evidence="1"/>
<dbReference type="Proteomes" id="UP000322667">
    <property type="component" value="Chromosome D10"/>
</dbReference>
<evidence type="ECO:0000313" key="11">
    <source>
        <dbReference type="Proteomes" id="UP000322667"/>
    </source>
</evidence>
<evidence type="ECO:0000256" key="2">
    <source>
        <dbReference type="ARBA" id="ARBA00022527"/>
    </source>
</evidence>
<dbReference type="SUPFAM" id="SSF56112">
    <property type="entry name" value="Protein kinase-like (PK-like)"/>
    <property type="match status" value="1"/>
</dbReference>
<evidence type="ECO:0000256" key="5">
    <source>
        <dbReference type="ARBA" id="ARBA00022777"/>
    </source>
</evidence>
<dbReference type="PANTHER" id="PTHR27002">
    <property type="entry name" value="RECEPTOR-LIKE SERINE/THREONINE-PROTEIN KINASE SD1-8"/>
    <property type="match status" value="1"/>
</dbReference>
<dbReference type="Gene3D" id="1.10.510.10">
    <property type="entry name" value="Transferase(Phosphotransferase) domain 1"/>
    <property type="match status" value="1"/>
</dbReference>
<evidence type="ECO:0000256" key="8">
    <source>
        <dbReference type="ARBA" id="ARBA00048679"/>
    </source>
</evidence>
<dbReference type="PIRSF" id="PIRSF000654">
    <property type="entry name" value="Integrin-linked_kinase"/>
    <property type="match status" value="1"/>
</dbReference>
<comment type="catalytic activity">
    <reaction evidence="8">
        <text>L-seryl-[protein] + ATP = O-phospho-L-seryl-[protein] + ADP + H(+)</text>
        <dbReference type="Rhea" id="RHEA:17989"/>
        <dbReference type="Rhea" id="RHEA-COMP:9863"/>
        <dbReference type="Rhea" id="RHEA-COMP:11604"/>
        <dbReference type="ChEBI" id="CHEBI:15378"/>
        <dbReference type="ChEBI" id="CHEBI:29999"/>
        <dbReference type="ChEBI" id="CHEBI:30616"/>
        <dbReference type="ChEBI" id="CHEBI:83421"/>
        <dbReference type="ChEBI" id="CHEBI:456216"/>
        <dbReference type="EC" id="2.7.11.1"/>
    </reaction>
</comment>
<keyword evidence="2" id="KW-0723">Serine/threonine-protein kinase</keyword>
<dbReference type="GO" id="GO:0004674">
    <property type="term" value="F:protein serine/threonine kinase activity"/>
    <property type="evidence" value="ECO:0007669"/>
    <property type="project" value="UniProtKB-KW"/>
</dbReference>